<proteinExistence type="predicted"/>
<keyword evidence="1" id="KW-0732">Signal</keyword>
<reference evidence="2" key="1">
    <citation type="submission" date="2020-01" db="EMBL/GenBank/DDBJ databases">
        <authorList>
            <person name="Seo Y.L."/>
        </authorList>
    </citation>
    <scope>NUCLEOTIDE SEQUENCE</scope>
    <source>
        <strain evidence="2">R11</strain>
    </source>
</reference>
<keyword evidence="3" id="KW-1185">Reference proteome</keyword>
<reference evidence="2" key="2">
    <citation type="submission" date="2020-10" db="EMBL/GenBank/DDBJ databases">
        <title>Mucilaginibacter sp. nov., isolated from soil.</title>
        <authorList>
            <person name="Jeon C.O."/>
        </authorList>
    </citation>
    <scope>NUCLEOTIDE SEQUENCE</scope>
    <source>
        <strain evidence="2">R11</strain>
    </source>
</reference>
<sequence length="244" mass="27948">MCRWCFVLIFSLLASFAYAQHTQDGIVYENKTHVALPNISILNLNGKYRATTDKQGRFSITAKVNDLLVFSGFGYAPDTVVVIDLKVREIFMDPIQHMLNEVKINGAGTVNPSIMQKQKDPQYHNQTMNYQRDVDRPGASGAIKGGVNLRIWSNKKTENDAKKKEQQDKNDKITAEIQQAFSKESIEKYVPLKDQELHSFVMRYSPDIETFTSEEFNLAAYISKCYKEFIKLSPEERVKTSIFN</sequence>
<dbReference type="SUPFAM" id="SSF49464">
    <property type="entry name" value="Carboxypeptidase regulatory domain-like"/>
    <property type="match status" value="1"/>
</dbReference>
<accession>A0A965ZI11</accession>
<protein>
    <recommendedName>
        <fullName evidence="4">CarboxypepD_reg-like domain-containing protein</fullName>
    </recommendedName>
</protein>
<evidence type="ECO:0000256" key="1">
    <source>
        <dbReference type="SAM" id="SignalP"/>
    </source>
</evidence>
<organism evidence="2 3">
    <name type="scientific">Mucilaginibacter agri</name>
    <dbReference type="NCBI Taxonomy" id="2695265"/>
    <lineage>
        <taxon>Bacteria</taxon>
        <taxon>Pseudomonadati</taxon>
        <taxon>Bacteroidota</taxon>
        <taxon>Sphingobacteriia</taxon>
        <taxon>Sphingobacteriales</taxon>
        <taxon>Sphingobacteriaceae</taxon>
        <taxon>Mucilaginibacter</taxon>
    </lineage>
</organism>
<gene>
    <name evidence="2" type="ORF">GSY63_19005</name>
</gene>
<evidence type="ECO:0008006" key="4">
    <source>
        <dbReference type="Google" id="ProtNLM"/>
    </source>
</evidence>
<feature type="chain" id="PRO_5037655082" description="CarboxypepD_reg-like domain-containing protein" evidence="1">
    <location>
        <begin position="20"/>
        <end position="244"/>
    </location>
</feature>
<dbReference type="AlphaFoldDB" id="A0A965ZI11"/>
<evidence type="ECO:0000313" key="2">
    <source>
        <dbReference type="EMBL" id="NCD71464.1"/>
    </source>
</evidence>
<dbReference type="RefSeq" id="WP_166587417.1">
    <property type="nucleotide sequence ID" value="NZ_WWEO01000044.1"/>
</dbReference>
<dbReference type="InterPro" id="IPR008969">
    <property type="entry name" value="CarboxyPept-like_regulatory"/>
</dbReference>
<dbReference type="Proteomes" id="UP000638732">
    <property type="component" value="Unassembled WGS sequence"/>
</dbReference>
<feature type="signal peptide" evidence="1">
    <location>
        <begin position="1"/>
        <end position="19"/>
    </location>
</feature>
<name>A0A965ZI11_9SPHI</name>
<dbReference type="EMBL" id="WWEO01000044">
    <property type="protein sequence ID" value="NCD71464.1"/>
    <property type="molecule type" value="Genomic_DNA"/>
</dbReference>
<evidence type="ECO:0000313" key="3">
    <source>
        <dbReference type="Proteomes" id="UP000638732"/>
    </source>
</evidence>
<comment type="caution">
    <text evidence="2">The sequence shown here is derived from an EMBL/GenBank/DDBJ whole genome shotgun (WGS) entry which is preliminary data.</text>
</comment>